<feature type="transmembrane region" description="Helical" evidence="2">
    <location>
        <begin position="83"/>
        <end position="103"/>
    </location>
</feature>
<evidence type="ECO:0000313" key="5">
    <source>
        <dbReference type="Proteomes" id="UP000324897"/>
    </source>
</evidence>
<feature type="transmembrane region" description="Helical" evidence="2">
    <location>
        <begin position="59"/>
        <end position="77"/>
    </location>
</feature>
<protein>
    <recommendedName>
        <fullName evidence="3">Peptidase S54 rhomboid domain-containing protein</fullName>
    </recommendedName>
</protein>
<dbReference type="Proteomes" id="UP000324897">
    <property type="component" value="Unassembled WGS sequence"/>
</dbReference>
<organism evidence="4 5">
    <name type="scientific">Eragrostis curvula</name>
    <name type="common">weeping love grass</name>
    <dbReference type="NCBI Taxonomy" id="38414"/>
    <lineage>
        <taxon>Eukaryota</taxon>
        <taxon>Viridiplantae</taxon>
        <taxon>Streptophyta</taxon>
        <taxon>Embryophyta</taxon>
        <taxon>Tracheophyta</taxon>
        <taxon>Spermatophyta</taxon>
        <taxon>Magnoliopsida</taxon>
        <taxon>Liliopsida</taxon>
        <taxon>Poales</taxon>
        <taxon>Poaceae</taxon>
        <taxon>PACMAD clade</taxon>
        <taxon>Chloridoideae</taxon>
        <taxon>Eragrostideae</taxon>
        <taxon>Eragrostidinae</taxon>
        <taxon>Eragrostis</taxon>
    </lineage>
</organism>
<dbReference type="SUPFAM" id="SSF64158">
    <property type="entry name" value="2,3-Bisphosphoglycerate-independent phosphoglycerate mutase, substrate-binding domain"/>
    <property type="match status" value="1"/>
</dbReference>
<dbReference type="GO" id="GO:0016020">
    <property type="term" value="C:membrane"/>
    <property type="evidence" value="ECO:0007669"/>
    <property type="project" value="InterPro"/>
</dbReference>
<dbReference type="InterPro" id="IPR036646">
    <property type="entry name" value="PGAM_B_sf"/>
</dbReference>
<dbReference type="EMBL" id="RWGY01000914">
    <property type="protein sequence ID" value="TVT97980.1"/>
    <property type="molecule type" value="Genomic_DNA"/>
</dbReference>
<keyword evidence="5" id="KW-1185">Reference proteome</keyword>
<dbReference type="AlphaFoldDB" id="A0A5J9SFC8"/>
<reference evidence="4 5" key="1">
    <citation type="journal article" date="2019" name="Sci. Rep.">
        <title>A high-quality genome of Eragrostis curvula grass provides insights into Poaceae evolution and supports new strategies to enhance forage quality.</title>
        <authorList>
            <person name="Carballo J."/>
            <person name="Santos B.A.C.M."/>
            <person name="Zappacosta D."/>
            <person name="Garbus I."/>
            <person name="Selva J.P."/>
            <person name="Gallo C.A."/>
            <person name="Diaz A."/>
            <person name="Albertini E."/>
            <person name="Caccamo M."/>
            <person name="Echenique V."/>
        </authorList>
    </citation>
    <scope>NUCLEOTIDE SEQUENCE [LARGE SCALE GENOMIC DNA]</scope>
    <source>
        <strain evidence="5">cv. Victoria</strain>
        <tissue evidence="4">Leaf</tissue>
    </source>
</reference>
<evidence type="ECO:0000313" key="4">
    <source>
        <dbReference type="EMBL" id="TVT97980.1"/>
    </source>
</evidence>
<dbReference type="GO" id="GO:0004619">
    <property type="term" value="F:phosphoglycerate mutase activity"/>
    <property type="evidence" value="ECO:0007669"/>
    <property type="project" value="UniProtKB-EC"/>
</dbReference>
<dbReference type="OrthoDB" id="418595at2759"/>
<accession>A0A5J9SFC8</accession>
<dbReference type="Pfam" id="PF01694">
    <property type="entry name" value="Rhomboid"/>
    <property type="match status" value="1"/>
</dbReference>
<comment type="catalytic activity">
    <reaction evidence="1">
        <text>(2R)-2-phosphoglycerate = (2R)-3-phosphoglycerate</text>
        <dbReference type="Rhea" id="RHEA:15901"/>
        <dbReference type="ChEBI" id="CHEBI:58272"/>
        <dbReference type="ChEBI" id="CHEBI:58289"/>
        <dbReference type="EC" id="5.4.2.12"/>
    </reaction>
</comment>
<feature type="domain" description="Peptidase S54 rhomboid" evidence="3">
    <location>
        <begin position="59"/>
        <end position="110"/>
    </location>
</feature>
<sequence length="210" mass="23244">MHRRTSASTSGRSSSRVAPRFPFLADLFSNHGARGGRVVTVEHAVDPQHPLHPLLRQALVLYTCYLVFGGILLSALFLRNNSISVGISGALLGMLGSIIYELLMDWPIYPNQKIYGVEGFKYIKECCDNDNLHLIGLLNDGGVDSWLDQLQLLLELDKSKLTSPEAYDGSVCLGFLFDGSVSLGFQQRLTNAPHQARQLGRDRLKDMNVL</sequence>
<dbReference type="GO" id="GO:0005737">
    <property type="term" value="C:cytoplasm"/>
    <property type="evidence" value="ECO:0007669"/>
    <property type="project" value="InterPro"/>
</dbReference>
<keyword evidence="2" id="KW-0472">Membrane</keyword>
<gene>
    <name evidence="4" type="ORF">EJB05_56751</name>
</gene>
<name>A0A5J9SFC8_9POAL</name>
<evidence type="ECO:0000256" key="2">
    <source>
        <dbReference type="SAM" id="Phobius"/>
    </source>
</evidence>
<comment type="caution">
    <text evidence="4">The sequence shown here is derived from an EMBL/GenBank/DDBJ whole genome shotgun (WGS) entry which is preliminary data.</text>
</comment>
<dbReference type="InterPro" id="IPR022764">
    <property type="entry name" value="Peptidase_S54_rhomboid_dom"/>
</dbReference>
<keyword evidence="2" id="KW-0812">Transmembrane</keyword>
<dbReference type="GO" id="GO:0004252">
    <property type="term" value="F:serine-type endopeptidase activity"/>
    <property type="evidence" value="ECO:0007669"/>
    <property type="project" value="InterPro"/>
</dbReference>
<keyword evidence="2" id="KW-1133">Transmembrane helix</keyword>
<evidence type="ECO:0000259" key="3">
    <source>
        <dbReference type="Pfam" id="PF01694"/>
    </source>
</evidence>
<evidence type="ECO:0000256" key="1">
    <source>
        <dbReference type="ARBA" id="ARBA00000370"/>
    </source>
</evidence>
<proteinExistence type="predicted"/>
<dbReference type="Gramene" id="TVT97980">
    <property type="protein sequence ID" value="TVT97980"/>
    <property type="gene ID" value="EJB05_56751"/>
</dbReference>